<evidence type="ECO:0008006" key="3">
    <source>
        <dbReference type="Google" id="ProtNLM"/>
    </source>
</evidence>
<reference evidence="1 2" key="1">
    <citation type="submission" date="2023-03" db="EMBL/GenBank/DDBJ databases">
        <title>Genome insight into feeding habits of ladybird beetles.</title>
        <authorList>
            <person name="Li H.-S."/>
            <person name="Huang Y.-H."/>
            <person name="Pang H."/>
        </authorList>
    </citation>
    <scope>NUCLEOTIDE SEQUENCE [LARGE SCALE GENOMIC DNA]</scope>
    <source>
        <strain evidence="1">SYSU_2023b</strain>
        <tissue evidence="1">Whole body</tissue>
    </source>
</reference>
<keyword evidence="2" id="KW-1185">Reference proteome</keyword>
<organism evidence="1 2">
    <name type="scientific">Henosepilachna vigintioctopunctata</name>
    <dbReference type="NCBI Taxonomy" id="420089"/>
    <lineage>
        <taxon>Eukaryota</taxon>
        <taxon>Metazoa</taxon>
        <taxon>Ecdysozoa</taxon>
        <taxon>Arthropoda</taxon>
        <taxon>Hexapoda</taxon>
        <taxon>Insecta</taxon>
        <taxon>Pterygota</taxon>
        <taxon>Neoptera</taxon>
        <taxon>Endopterygota</taxon>
        <taxon>Coleoptera</taxon>
        <taxon>Polyphaga</taxon>
        <taxon>Cucujiformia</taxon>
        <taxon>Coccinelloidea</taxon>
        <taxon>Coccinellidae</taxon>
        <taxon>Epilachninae</taxon>
        <taxon>Epilachnini</taxon>
        <taxon>Henosepilachna</taxon>
    </lineage>
</organism>
<dbReference type="Proteomes" id="UP001431783">
    <property type="component" value="Unassembled WGS sequence"/>
</dbReference>
<gene>
    <name evidence="1" type="ORF">WA026_011357</name>
</gene>
<accession>A0AAW1TLF9</accession>
<proteinExistence type="predicted"/>
<name>A0AAW1TLF9_9CUCU</name>
<dbReference type="AlphaFoldDB" id="A0AAW1TLF9"/>
<evidence type="ECO:0000313" key="2">
    <source>
        <dbReference type="Proteomes" id="UP001431783"/>
    </source>
</evidence>
<comment type="caution">
    <text evidence="1">The sequence shown here is derived from an EMBL/GenBank/DDBJ whole genome shotgun (WGS) entry which is preliminary data.</text>
</comment>
<evidence type="ECO:0000313" key="1">
    <source>
        <dbReference type="EMBL" id="KAK9871075.1"/>
    </source>
</evidence>
<dbReference type="SUPFAM" id="SSF49599">
    <property type="entry name" value="TRAF domain-like"/>
    <property type="match status" value="1"/>
</dbReference>
<dbReference type="EMBL" id="JARQZJ010000005">
    <property type="protein sequence ID" value="KAK9871075.1"/>
    <property type="molecule type" value="Genomic_DNA"/>
</dbReference>
<protein>
    <recommendedName>
        <fullName evidence="3">RING-type E3 ubiquitin transferase</fullName>
    </recommendedName>
</protein>
<sequence>MESIQKRRRKFKKNDGIHVFRDDEKNENAPEEDVMKICEFCGISYKPPSRLLNSGDEVCAICFKRRITEPTWISSPSSPVFDIEFDFKLEVKCKYVECDYYSKIDKIQDHQNICENFSPVCLNYPCTWEGKPCNIFDHYKSNHNSYLKMDKPDHKIISISEVKQTYFSTIHVEEIFGRIFLAKLLIDHSNGVVKYTATNMTMFNPEKYKLVVEFKGEERKYIASLNFSHTNNADKEKGYYFIDTNIRFDRVSENFVIHVAKK</sequence>